<name>A0A6C0KFF6_9ZZZZ</name>
<evidence type="ECO:0000313" key="1">
    <source>
        <dbReference type="EMBL" id="QHU15420.1"/>
    </source>
</evidence>
<sequence length="192" mass="22194">MPVEKNRTEHKPKVTVKPCDFLRMKLSLRKLVTLCAALDVSTVGSDGQYLTHEQLCAKLALERPDLMLEGTSQILYSLASLLDIRNMILIKNMLLLMFYIRTGANPVSFFLTHYLRDYSDGMFEGEHGRKKQQKAHVHENIVGYDPTVISKQEWIKLRSGLLSKTQARYLVQKIKSDLRSDHGHEHAWWKEI</sequence>
<protein>
    <submittedName>
        <fullName evidence="1">Uncharacterized protein</fullName>
    </submittedName>
</protein>
<organism evidence="1">
    <name type="scientific">viral metagenome</name>
    <dbReference type="NCBI Taxonomy" id="1070528"/>
    <lineage>
        <taxon>unclassified sequences</taxon>
        <taxon>metagenomes</taxon>
        <taxon>organismal metagenomes</taxon>
    </lineage>
</organism>
<dbReference type="EMBL" id="MN740857">
    <property type="protein sequence ID" value="QHU15420.1"/>
    <property type="molecule type" value="Genomic_DNA"/>
</dbReference>
<dbReference type="AlphaFoldDB" id="A0A6C0KFF6"/>
<proteinExistence type="predicted"/>
<accession>A0A6C0KFF6</accession>
<reference evidence="1" key="1">
    <citation type="journal article" date="2020" name="Nature">
        <title>Giant virus diversity and host interactions through global metagenomics.</title>
        <authorList>
            <person name="Schulz F."/>
            <person name="Roux S."/>
            <person name="Paez-Espino D."/>
            <person name="Jungbluth S."/>
            <person name="Walsh D.A."/>
            <person name="Denef V.J."/>
            <person name="McMahon K.D."/>
            <person name="Konstantinidis K.T."/>
            <person name="Eloe-Fadrosh E.A."/>
            <person name="Kyrpides N.C."/>
            <person name="Woyke T."/>
        </authorList>
    </citation>
    <scope>NUCLEOTIDE SEQUENCE</scope>
    <source>
        <strain evidence="1">GVMAG-S-1103017-68</strain>
    </source>
</reference>